<dbReference type="InterPro" id="IPR013083">
    <property type="entry name" value="Znf_RING/FYVE/PHD"/>
</dbReference>
<dbReference type="GO" id="GO:0061630">
    <property type="term" value="F:ubiquitin protein ligase activity"/>
    <property type="evidence" value="ECO:0007669"/>
    <property type="project" value="UniProtKB-EC"/>
</dbReference>
<organism evidence="4 5">
    <name type="scientific">Babesia gibsoni</name>
    <dbReference type="NCBI Taxonomy" id="33632"/>
    <lineage>
        <taxon>Eukaryota</taxon>
        <taxon>Sar</taxon>
        <taxon>Alveolata</taxon>
        <taxon>Apicomplexa</taxon>
        <taxon>Aconoidasida</taxon>
        <taxon>Piroplasmida</taxon>
        <taxon>Babesiidae</taxon>
        <taxon>Babesia</taxon>
    </lineage>
</organism>
<keyword evidence="2" id="KW-0472">Membrane</keyword>
<keyword evidence="1" id="KW-0863">Zinc-finger</keyword>
<feature type="domain" description="RING-type" evidence="3">
    <location>
        <begin position="388"/>
        <end position="425"/>
    </location>
</feature>
<gene>
    <name evidence="4" type="ORF">BgAZ_501160</name>
</gene>
<dbReference type="SUPFAM" id="SSF57850">
    <property type="entry name" value="RING/U-box"/>
    <property type="match status" value="1"/>
</dbReference>
<feature type="transmembrane region" description="Helical" evidence="2">
    <location>
        <begin position="38"/>
        <end position="60"/>
    </location>
</feature>
<evidence type="ECO:0000259" key="3">
    <source>
        <dbReference type="PROSITE" id="PS50089"/>
    </source>
</evidence>
<evidence type="ECO:0000313" key="5">
    <source>
        <dbReference type="Proteomes" id="UP001230268"/>
    </source>
</evidence>
<keyword evidence="2" id="KW-0812">Transmembrane</keyword>
<dbReference type="GO" id="GO:0005737">
    <property type="term" value="C:cytoplasm"/>
    <property type="evidence" value="ECO:0007669"/>
    <property type="project" value="TreeGrafter"/>
</dbReference>
<dbReference type="AlphaFoldDB" id="A0AAD8PCS1"/>
<dbReference type="Gene3D" id="3.30.40.10">
    <property type="entry name" value="Zinc/RING finger domain, C3HC4 (zinc finger)"/>
    <property type="match status" value="1"/>
</dbReference>
<dbReference type="PANTHER" id="PTHR22996">
    <property type="entry name" value="MAHOGUNIN"/>
    <property type="match status" value="1"/>
</dbReference>
<name>A0AAD8PCS1_BABGI</name>
<dbReference type="SMART" id="SM00184">
    <property type="entry name" value="RING"/>
    <property type="match status" value="1"/>
</dbReference>
<keyword evidence="1" id="KW-0862">Zinc</keyword>
<keyword evidence="2" id="KW-1133">Transmembrane helix</keyword>
<dbReference type="GO" id="GO:0016567">
    <property type="term" value="P:protein ubiquitination"/>
    <property type="evidence" value="ECO:0007669"/>
    <property type="project" value="TreeGrafter"/>
</dbReference>
<proteinExistence type="predicted"/>
<evidence type="ECO:0000256" key="2">
    <source>
        <dbReference type="SAM" id="Phobius"/>
    </source>
</evidence>
<dbReference type="Proteomes" id="UP001230268">
    <property type="component" value="Unassembled WGS sequence"/>
</dbReference>
<dbReference type="InterPro" id="IPR045194">
    <property type="entry name" value="MGRN1/RNF157-like"/>
</dbReference>
<accession>A0AAD8PCS1</accession>
<keyword evidence="1" id="KW-0479">Metal-binding</keyword>
<dbReference type="Pfam" id="PF13920">
    <property type="entry name" value="zf-C3HC4_3"/>
    <property type="match status" value="1"/>
</dbReference>
<reference evidence="4" key="1">
    <citation type="submission" date="2023-08" db="EMBL/GenBank/DDBJ databases">
        <title>Draft sequence of the Babesia gibsoni genome.</title>
        <authorList>
            <person name="Yamagishi J.Y."/>
            <person name="Xuan X.X."/>
        </authorList>
    </citation>
    <scope>NUCLEOTIDE SEQUENCE</scope>
    <source>
        <strain evidence="4">Azabu</strain>
    </source>
</reference>
<comment type="caution">
    <text evidence="4">The sequence shown here is derived from an EMBL/GenBank/DDBJ whole genome shotgun (WGS) entry which is preliminary data.</text>
</comment>
<dbReference type="GO" id="GO:0008270">
    <property type="term" value="F:zinc ion binding"/>
    <property type="evidence" value="ECO:0007669"/>
    <property type="project" value="UniProtKB-KW"/>
</dbReference>
<sequence length="441" mass="50125">MHKYILENFDWTFYDNTAQSRFLDGREGAILSYGFHNVVAIGVVLALCWWAFGLWVELYAIKQTMEYMQDVRRVLHLNELAEFADDLVLLTKEHFNMIVKSRQNTIPTPVARIRMPSTLNLSTLKVCHDAKQEGDEKKNDKDKDTLETPFADKLGVSFTFDCNRTTFVSAHWGVPLSILQDICVEKDSQIGEPRADDLYIRRFLQNIFSSIFRKGAERLLETNPTAFLDETDSRNDKLGCFNLLTQANRLCSTGPACYDAGSNIQCTMSPTTKTIEVDGQKHSIWDILLRKSHKGEQIIPLVIVLYSPRAQETRLFAEGGIESYQGIAEITLITFKGSLSSLVKTYDEYGAYSDIRIETEKKVCFSNDYKPPQEPREMYGMGETDNECLICIANRMDTLLLPCGHASFCSSCLKSLRNEKCPVCRGEFTSYIKFPLTNATN</sequence>
<protein>
    <recommendedName>
        <fullName evidence="3">RING-type domain-containing protein</fullName>
    </recommendedName>
</protein>
<keyword evidence="5" id="KW-1185">Reference proteome</keyword>
<dbReference type="InterPro" id="IPR001841">
    <property type="entry name" value="Znf_RING"/>
</dbReference>
<dbReference type="PANTHER" id="PTHR22996:SF0">
    <property type="entry name" value="RE60872P-RELATED"/>
    <property type="match status" value="1"/>
</dbReference>
<evidence type="ECO:0000313" key="4">
    <source>
        <dbReference type="EMBL" id="KAK1441784.1"/>
    </source>
</evidence>
<dbReference type="PROSITE" id="PS50089">
    <property type="entry name" value="ZF_RING_2"/>
    <property type="match status" value="1"/>
</dbReference>
<evidence type="ECO:0000256" key="1">
    <source>
        <dbReference type="PROSITE-ProRule" id="PRU00175"/>
    </source>
</evidence>
<dbReference type="EMBL" id="JAVEPI010000005">
    <property type="protein sequence ID" value="KAK1441784.1"/>
    <property type="molecule type" value="Genomic_DNA"/>
</dbReference>